<dbReference type="RefSeq" id="WP_011842944.1">
    <property type="nucleotide sequence ID" value="NZ_CP109831.1"/>
</dbReference>
<protein>
    <submittedName>
        <fullName evidence="1">Uncharacterized protein</fullName>
    </submittedName>
</protein>
<evidence type="ECO:0000313" key="1">
    <source>
        <dbReference type="EMBL" id="UYU17502.1"/>
    </source>
</evidence>
<organism evidence="1 2">
    <name type="scientific">Methanoculleus submarinus</name>
    <dbReference type="NCBI Taxonomy" id="204050"/>
    <lineage>
        <taxon>Archaea</taxon>
        <taxon>Methanobacteriati</taxon>
        <taxon>Methanobacteriota</taxon>
        <taxon>Stenosarchaea group</taxon>
        <taxon>Methanomicrobia</taxon>
        <taxon>Methanomicrobiales</taxon>
        <taxon>Methanomicrobiaceae</taxon>
        <taxon>Methanoculleus</taxon>
    </lineage>
</organism>
<dbReference type="EMBL" id="CP109831">
    <property type="protein sequence ID" value="UYU17502.1"/>
    <property type="molecule type" value="Genomic_DNA"/>
</dbReference>
<dbReference type="GeneID" id="4846431"/>
<accession>A0AAX3E5U1</accession>
<reference evidence="1" key="1">
    <citation type="submission" date="2022-10" db="EMBL/GenBank/DDBJ databases">
        <title>Complete genome of Methanoculleus submarinus DSM 15122.</title>
        <authorList>
            <person name="Chen S.-C."/>
            <person name="Lai S.-J."/>
            <person name="You Y.-T."/>
        </authorList>
    </citation>
    <scope>NUCLEOTIDE SEQUENCE</scope>
    <source>
        <strain evidence="1">DSM 15122</strain>
    </source>
</reference>
<dbReference type="AlphaFoldDB" id="A0AAX3E5U1"/>
<gene>
    <name evidence="1" type="ORF">OH143_07230</name>
</gene>
<dbReference type="Proteomes" id="UP001156196">
    <property type="component" value="Chromosome"/>
</dbReference>
<dbReference type="KEGG" id="msum:OH143_07230"/>
<proteinExistence type="predicted"/>
<sequence length="202" mass="22829">MTQEKRSLNRADTQIPAANQHIRRDGDCHSSAGAYLPFMIGYYRHGLSDCGGGMGPWGSADCLPNVVIRYARTRTCLAHLQTLAGCYWMERDGCPEHCYIEGTFNLDFYMVSLINNSRGFGHAICAEFLGGDMQTFSRWKFYQFDNLDIWPGNWQMPYGTETEDTKVKIYEITGIFNCGLPDHDLVPLVTFLIKENGDVTKG</sequence>
<name>A0AAX3E5U1_9EURY</name>
<evidence type="ECO:0000313" key="2">
    <source>
        <dbReference type="Proteomes" id="UP001156196"/>
    </source>
</evidence>
<keyword evidence="2" id="KW-1185">Reference proteome</keyword>
<dbReference type="GeneID" id="76730672"/>